<evidence type="ECO:0000313" key="10">
    <source>
        <dbReference type="Proteomes" id="UP000429785"/>
    </source>
</evidence>
<keyword evidence="4" id="KW-0812">Transmembrane</keyword>
<comment type="subcellular location">
    <subcellularLocation>
        <location evidence="1">Cell outer membrane</location>
        <topology evidence="1">Multi-pass membrane protein</topology>
    </subcellularLocation>
</comment>
<evidence type="ECO:0000256" key="5">
    <source>
        <dbReference type="ARBA" id="ARBA00022729"/>
    </source>
</evidence>
<dbReference type="InterPro" id="IPR039426">
    <property type="entry name" value="TonB-dep_rcpt-like"/>
</dbReference>
<comment type="caution">
    <text evidence="9">The sequence shown here is derived from an EMBL/GenBank/DDBJ whole genome shotgun (WGS) entry which is preliminary data.</text>
</comment>
<dbReference type="InterPro" id="IPR037066">
    <property type="entry name" value="Plug_dom_sf"/>
</dbReference>
<reference evidence="9 10" key="1">
    <citation type="submission" date="2019-10" db="EMBL/GenBank/DDBJ databases">
        <title>Muricauda olearia CL-SS4 JCM15563 genome.</title>
        <authorList>
            <person name="Liu L."/>
        </authorList>
    </citation>
    <scope>NUCLEOTIDE SEQUENCE [LARGE SCALE GENOMIC DNA]</scope>
    <source>
        <strain evidence="9 10">CL-SS4</strain>
    </source>
</reference>
<dbReference type="SUPFAM" id="SSF49464">
    <property type="entry name" value="Carboxypeptidase regulatory domain-like"/>
    <property type="match status" value="1"/>
</dbReference>
<dbReference type="GO" id="GO:0009279">
    <property type="term" value="C:cell outer membrane"/>
    <property type="evidence" value="ECO:0007669"/>
    <property type="project" value="UniProtKB-SubCell"/>
</dbReference>
<dbReference type="SUPFAM" id="SSF56935">
    <property type="entry name" value="Porins"/>
    <property type="match status" value="1"/>
</dbReference>
<dbReference type="GO" id="GO:0044718">
    <property type="term" value="P:siderophore transmembrane transport"/>
    <property type="evidence" value="ECO:0007669"/>
    <property type="project" value="TreeGrafter"/>
</dbReference>
<keyword evidence="6" id="KW-0472">Membrane</keyword>
<evidence type="ECO:0000256" key="6">
    <source>
        <dbReference type="ARBA" id="ARBA00023136"/>
    </source>
</evidence>
<dbReference type="InterPro" id="IPR041700">
    <property type="entry name" value="OMP_b-brl_3"/>
</dbReference>
<keyword evidence="3" id="KW-1134">Transmembrane beta strand</keyword>
<dbReference type="Gene3D" id="2.170.130.10">
    <property type="entry name" value="TonB-dependent receptor, plug domain"/>
    <property type="match status" value="1"/>
</dbReference>
<dbReference type="InterPro" id="IPR036942">
    <property type="entry name" value="Beta-barrel_TonB_sf"/>
</dbReference>
<evidence type="ECO:0000256" key="3">
    <source>
        <dbReference type="ARBA" id="ARBA00022452"/>
    </source>
</evidence>
<dbReference type="RefSeq" id="WP_152130283.1">
    <property type="nucleotide sequence ID" value="NZ_WELG01000001.1"/>
</dbReference>
<evidence type="ECO:0000259" key="8">
    <source>
        <dbReference type="Pfam" id="PF14905"/>
    </source>
</evidence>
<dbReference type="PANTHER" id="PTHR30069:SF29">
    <property type="entry name" value="HEMOGLOBIN AND HEMOGLOBIN-HAPTOGLOBIN-BINDING PROTEIN 1-RELATED"/>
    <property type="match status" value="1"/>
</dbReference>
<dbReference type="AlphaFoldDB" id="A0A6I1E347"/>
<dbReference type="PANTHER" id="PTHR30069">
    <property type="entry name" value="TONB-DEPENDENT OUTER MEMBRANE RECEPTOR"/>
    <property type="match status" value="1"/>
</dbReference>
<dbReference type="OrthoDB" id="8764943at2"/>
<name>A0A6I1E347_9FLAO</name>
<evidence type="ECO:0000256" key="7">
    <source>
        <dbReference type="ARBA" id="ARBA00023237"/>
    </source>
</evidence>
<accession>A0A6I1E347</accession>
<dbReference type="Proteomes" id="UP000429785">
    <property type="component" value="Unassembled WGS sequence"/>
</dbReference>
<gene>
    <name evidence="9" type="ORF">F8C76_02245</name>
</gene>
<evidence type="ECO:0000313" key="9">
    <source>
        <dbReference type="EMBL" id="KAB7530350.1"/>
    </source>
</evidence>
<dbReference type="Gene3D" id="2.40.170.20">
    <property type="entry name" value="TonB-dependent receptor, beta-barrel domain"/>
    <property type="match status" value="1"/>
</dbReference>
<evidence type="ECO:0000256" key="2">
    <source>
        <dbReference type="ARBA" id="ARBA00022448"/>
    </source>
</evidence>
<protein>
    <submittedName>
        <fullName evidence="9">Outer membrane beta-barrel protein</fullName>
    </submittedName>
</protein>
<dbReference type="Pfam" id="PF14905">
    <property type="entry name" value="OMP_b-brl_3"/>
    <property type="match status" value="1"/>
</dbReference>
<dbReference type="GO" id="GO:0015344">
    <property type="term" value="F:siderophore uptake transmembrane transporter activity"/>
    <property type="evidence" value="ECO:0007669"/>
    <property type="project" value="TreeGrafter"/>
</dbReference>
<evidence type="ECO:0000256" key="1">
    <source>
        <dbReference type="ARBA" id="ARBA00004571"/>
    </source>
</evidence>
<feature type="domain" description="Outer membrane protein beta-barrel" evidence="8">
    <location>
        <begin position="376"/>
        <end position="758"/>
    </location>
</feature>
<sequence>MRHRLCFFSIPFILFSCGLYGQQNIVGIVADEDNNPIPYANVLLLRSRDSTMITGTISSEEGRFDLVNNSAGQVMVKVTLLGFQDHFSSYLPQGNGIDLGTIRLPVAAQALSEVVVSGNKPLIQQKIDRTVVNVQSAVSSVGNTALNVLAKSPSVMVNRSTNQISLMGKQGVLVMLDNKQMRMEMQELINFLATMPADNIDTIELITSPPASYDAQGIGGIININTLRKTGEGWTGSFTANGAYGQRGKYGASINLSYQRDRIYFFTNASANFNHNYEDVALLTDYSTTDERVLSDLFIERHSNTGLYAMDLGLDYEIDKNTTIGLMSSINIRDWKMDAVSETDVQSTGTGNFVELVESFEKNYLFRTLLNVNFRHDFSQNSSLRLDYDNIGFKRENPTDYIVFRLFDDGNGESNDFISDTNTPLDINVLKADFNTSLSDKIDLETGLKTTLSKFRNDVVVSRETGSGFEEDDRFTDIFDMQEEIHAAYISSDWRLNPSLLLKTGLRYEYYRLDLGSIGQGQIVDQVQNNLFPSIYLSYEKSEDSEWNLSYVQRIERPSFLNLAPYFYFFNQNTLFTGNPNLIPSIANQFKIDYRYKRLNLGLQFTHARNPIFNWYPALEGDPQVVVFRAQQGNRNQIASLTANVPWRFNSWWTSRYNLLANYLVQTPRINGVEVTARNTSYTLSTVQSFKLGQDLDLEVSGEYNSTQFEGVIRTEPRVALDMGLRKRFPSGTTLSLNISDVLNTSSEWNIISDTSDYDVFYDWLFDNEGPVFRLSVMVPFGDNASRDRQRGKSGSDEEQRRLN</sequence>
<keyword evidence="7" id="KW-0998">Cell outer membrane</keyword>
<proteinExistence type="predicted"/>
<keyword evidence="5" id="KW-0732">Signal</keyword>
<dbReference type="EMBL" id="WELG01000001">
    <property type="protein sequence ID" value="KAB7530350.1"/>
    <property type="molecule type" value="Genomic_DNA"/>
</dbReference>
<dbReference type="Pfam" id="PF13620">
    <property type="entry name" value="CarboxypepD_reg"/>
    <property type="match status" value="1"/>
</dbReference>
<dbReference type="InterPro" id="IPR008969">
    <property type="entry name" value="CarboxyPept-like_regulatory"/>
</dbReference>
<keyword evidence="2" id="KW-0813">Transport</keyword>
<dbReference type="PROSITE" id="PS51257">
    <property type="entry name" value="PROKAR_LIPOPROTEIN"/>
    <property type="match status" value="1"/>
</dbReference>
<evidence type="ECO:0000256" key="4">
    <source>
        <dbReference type="ARBA" id="ARBA00022692"/>
    </source>
</evidence>
<organism evidence="9 10">
    <name type="scientific">Flagellimonas olearia</name>
    <dbReference type="NCBI Taxonomy" id="552546"/>
    <lineage>
        <taxon>Bacteria</taxon>
        <taxon>Pseudomonadati</taxon>
        <taxon>Bacteroidota</taxon>
        <taxon>Flavobacteriia</taxon>
        <taxon>Flavobacteriales</taxon>
        <taxon>Flavobacteriaceae</taxon>
        <taxon>Flagellimonas</taxon>
    </lineage>
</organism>